<name>A0A7D3XTG1_9BACT</name>
<dbReference type="PROSITE" id="PS51409">
    <property type="entry name" value="ARGINASE_2"/>
    <property type="match status" value="1"/>
</dbReference>
<protein>
    <recommendedName>
        <fullName evidence="4">Formimidoylglutamase</fullName>
    </recommendedName>
</protein>
<accession>A0A7D3XTG1</accession>
<dbReference type="Gene3D" id="3.40.800.10">
    <property type="entry name" value="Ureohydrolase domain"/>
    <property type="match status" value="1"/>
</dbReference>
<dbReference type="RefSeq" id="WP_173072366.1">
    <property type="nucleotide sequence ID" value="NZ_CP041345.1"/>
</dbReference>
<reference evidence="2 3" key="1">
    <citation type="submission" date="2019-07" db="EMBL/GenBank/DDBJ databases">
        <title>Thalassofilum flectens gen. nov., sp. nov., a novel moderate thermophilic anaerobe from a shallow sea hot spring in Kunashir Island (Russia), representing a new family in the order Bacteroidales, and proposal of Thalassofilacea fam. nov.</title>
        <authorList>
            <person name="Kochetkova T.V."/>
            <person name="Podosokorskaya O.A."/>
            <person name="Novikov A."/>
            <person name="Elcheninov A.G."/>
            <person name="Toshchakov S.V."/>
            <person name="Kublanov I.V."/>
        </authorList>
    </citation>
    <scope>NUCLEOTIDE SEQUENCE [LARGE SCALE GENOMIC DNA]</scope>
    <source>
        <strain evidence="2 3">38-H</strain>
    </source>
</reference>
<evidence type="ECO:0008006" key="4">
    <source>
        <dbReference type="Google" id="ProtNLM"/>
    </source>
</evidence>
<sequence length="387" mass="43585">MLGKELVDYLVPADVVGRYSFNEKKHCLGGQVYKLHASSHINIESDDIVVVGVQSANSIQNPNMIREMLWGLSAIPYSRGKIIDAGNISANLSIANQLNAIKHISSTLAEGKVNLLLIGGGQEFIVEVYNAWKQHESLLRLAIIDRKIDIDDNPEDFHANNFANLLIDEPYEQLIDLSFLGIQGYFTSSQAIRRVFECKHETIRLGNLRGNLADVEPVLYDSHIVSFDFSAIRACDAPSAECPTPNGLYAEEACILARYAGVGQNNHFFGLSGFNAKSTIDELTAMLAAQVLWHYIEGVSHRKILDPRKNLPYNKKYVVSTDIENVDLTFYKNELENKWWFEVPVANKGKVLRDKILVRCSPSDYISASHKDIPDKWLRWYKKAQTI</sequence>
<organism evidence="2 3">
    <name type="scientific">Tenuifilum thalassicum</name>
    <dbReference type="NCBI Taxonomy" id="2590900"/>
    <lineage>
        <taxon>Bacteria</taxon>
        <taxon>Pseudomonadati</taxon>
        <taxon>Bacteroidota</taxon>
        <taxon>Bacteroidia</taxon>
        <taxon>Bacteroidales</taxon>
        <taxon>Tenuifilaceae</taxon>
        <taxon>Tenuifilum</taxon>
    </lineage>
</organism>
<dbReference type="Pfam" id="PF00491">
    <property type="entry name" value="Arginase"/>
    <property type="match status" value="1"/>
</dbReference>
<dbReference type="InterPro" id="IPR023696">
    <property type="entry name" value="Ureohydrolase_dom_sf"/>
</dbReference>
<dbReference type="KEGG" id="ttz:FHG85_00730"/>
<evidence type="ECO:0000313" key="2">
    <source>
        <dbReference type="EMBL" id="QKG78851.1"/>
    </source>
</evidence>
<dbReference type="SUPFAM" id="SSF52768">
    <property type="entry name" value="Arginase/deacetylase"/>
    <property type="match status" value="1"/>
</dbReference>
<dbReference type="AlphaFoldDB" id="A0A7D3XTG1"/>
<dbReference type="GO" id="GO:0016813">
    <property type="term" value="F:hydrolase activity, acting on carbon-nitrogen (but not peptide) bonds, in linear amidines"/>
    <property type="evidence" value="ECO:0007669"/>
    <property type="project" value="UniProtKB-ARBA"/>
</dbReference>
<keyword evidence="3" id="KW-1185">Reference proteome</keyword>
<dbReference type="InterPro" id="IPR006035">
    <property type="entry name" value="Ureohydrolase"/>
</dbReference>
<comment type="similarity">
    <text evidence="1">Belongs to the arginase family.</text>
</comment>
<gene>
    <name evidence="2" type="ORF">FHG85_00730</name>
</gene>
<evidence type="ECO:0000256" key="1">
    <source>
        <dbReference type="PROSITE-ProRule" id="PRU00742"/>
    </source>
</evidence>
<dbReference type="Proteomes" id="UP000500961">
    <property type="component" value="Chromosome"/>
</dbReference>
<proteinExistence type="inferred from homology"/>
<dbReference type="EMBL" id="CP041345">
    <property type="protein sequence ID" value="QKG78851.1"/>
    <property type="molecule type" value="Genomic_DNA"/>
</dbReference>
<evidence type="ECO:0000313" key="3">
    <source>
        <dbReference type="Proteomes" id="UP000500961"/>
    </source>
</evidence>
<dbReference type="GO" id="GO:0046872">
    <property type="term" value="F:metal ion binding"/>
    <property type="evidence" value="ECO:0007669"/>
    <property type="project" value="InterPro"/>
</dbReference>